<dbReference type="EMBL" id="CM001882">
    <property type="protein sequence ID" value="EOY03566.1"/>
    <property type="molecule type" value="Genomic_DNA"/>
</dbReference>
<organism evidence="2 3">
    <name type="scientific">Theobroma cacao</name>
    <name type="common">Cacao</name>
    <name type="synonym">Cocoa</name>
    <dbReference type="NCBI Taxonomy" id="3641"/>
    <lineage>
        <taxon>Eukaryota</taxon>
        <taxon>Viridiplantae</taxon>
        <taxon>Streptophyta</taxon>
        <taxon>Embryophyta</taxon>
        <taxon>Tracheophyta</taxon>
        <taxon>Spermatophyta</taxon>
        <taxon>Magnoliopsida</taxon>
        <taxon>eudicotyledons</taxon>
        <taxon>Gunneridae</taxon>
        <taxon>Pentapetalae</taxon>
        <taxon>rosids</taxon>
        <taxon>malvids</taxon>
        <taxon>Malvales</taxon>
        <taxon>Malvaceae</taxon>
        <taxon>Byttnerioideae</taxon>
        <taxon>Theobroma</taxon>
    </lineage>
</organism>
<dbReference type="PANTHER" id="PTHR33167">
    <property type="entry name" value="TRANSCRIPTION FACTOR, PUTATIVE (DUF863)-RELATED"/>
    <property type="match status" value="1"/>
</dbReference>
<dbReference type="PANTHER" id="PTHR33167:SF70">
    <property type="entry name" value="DUF3741 DOMAIN-CONTAINING PROTEIN"/>
    <property type="match status" value="1"/>
</dbReference>
<evidence type="ECO:0000313" key="3">
    <source>
        <dbReference type="Proteomes" id="UP000026915"/>
    </source>
</evidence>
<feature type="compositionally biased region" description="Basic residues" evidence="1">
    <location>
        <begin position="918"/>
        <end position="930"/>
    </location>
</feature>
<evidence type="ECO:0000313" key="2">
    <source>
        <dbReference type="EMBL" id="EOY03565.1"/>
    </source>
</evidence>
<accession>A0A061EEY7</accession>
<dbReference type="InParanoid" id="A0A061EEY7"/>
<dbReference type="AlphaFoldDB" id="A0A061EEY7"/>
<evidence type="ECO:0000256" key="1">
    <source>
        <dbReference type="SAM" id="MobiDB-lite"/>
    </source>
</evidence>
<dbReference type="STRING" id="3641.A0A061EEY7"/>
<reference evidence="2 3" key="1">
    <citation type="journal article" date="2013" name="Genome Biol.">
        <title>The genome sequence of the most widely cultivated cacao type and its use to identify candidate genes regulating pod color.</title>
        <authorList>
            <person name="Motamayor J.C."/>
            <person name="Mockaitis K."/>
            <person name="Schmutz J."/>
            <person name="Haiminen N."/>
            <person name="Iii D.L."/>
            <person name="Cornejo O."/>
            <person name="Findley S.D."/>
            <person name="Zheng P."/>
            <person name="Utro F."/>
            <person name="Royaert S."/>
            <person name="Saski C."/>
            <person name="Jenkins J."/>
            <person name="Podicheti R."/>
            <person name="Zhao M."/>
            <person name="Scheffler B.E."/>
            <person name="Stack J.C."/>
            <person name="Feltus F.A."/>
            <person name="Mustiga G.M."/>
            <person name="Amores F."/>
            <person name="Phillips W."/>
            <person name="Marelli J.P."/>
            <person name="May G.D."/>
            <person name="Shapiro H."/>
            <person name="Ma J."/>
            <person name="Bustamante C.D."/>
            <person name="Schnell R.J."/>
            <person name="Main D."/>
            <person name="Gilbert D."/>
            <person name="Parida L."/>
            <person name="Kuhn D.N."/>
        </authorList>
    </citation>
    <scope>NUCLEOTIDE SEQUENCE [LARGE SCALE GENOMIC DNA]</scope>
    <source>
        <strain evidence="3">cv. Matina 1-6</strain>
    </source>
</reference>
<dbReference type="Gramene" id="EOY03565">
    <property type="protein sequence ID" value="EOY03565"/>
    <property type="gene ID" value="TCM_018678"/>
</dbReference>
<dbReference type="Gramene" id="EOY03566">
    <property type="protein sequence ID" value="EOY03566"/>
    <property type="gene ID" value="TCM_018678"/>
</dbReference>
<dbReference type="Pfam" id="PF05904">
    <property type="entry name" value="DUF863"/>
    <property type="match status" value="1"/>
</dbReference>
<gene>
    <name evidence="2" type="ORF">TCM_018678</name>
</gene>
<protein>
    <submittedName>
        <fullName evidence="2">Uncharacterized protein isoform 1</fullName>
    </submittedName>
</protein>
<feature type="region of interest" description="Disordered" evidence="1">
    <location>
        <begin position="971"/>
        <end position="999"/>
    </location>
</feature>
<keyword evidence="3" id="KW-1185">Reference proteome</keyword>
<dbReference type="InterPro" id="IPR008581">
    <property type="entry name" value="DUF863_pln"/>
</dbReference>
<name>A0A061EEY7_THECC</name>
<dbReference type="eggNOG" id="ENOG502RP41">
    <property type="taxonomic scope" value="Eukaryota"/>
</dbReference>
<feature type="region of interest" description="Disordered" evidence="1">
    <location>
        <begin position="909"/>
        <end position="940"/>
    </location>
</feature>
<dbReference type="EMBL" id="CM001882">
    <property type="protein sequence ID" value="EOY03565.1"/>
    <property type="molecule type" value="Genomic_DNA"/>
</dbReference>
<proteinExistence type="predicted"/>
<dbReference type="Proteomes" id="UP000026915">
    <property type="component" value="Chromosome 4"/>
</dbReference>
<dbReference type="HOGENOM" id="CLU_008032_0_0_1"/>
<feature type="region of interest" description="Disordered" evidence="1">
    <location>
        <begin position="1015"/>
        <end position="1041"/>
    </location>
</feature>
<dbReference type="OMA" id="VWPFAKK"/>
<sequence length="1041" mass="114934">MGTEVHSNMQLPGYYSLRNLNGNTGNVGWPLHHENRNSGQFNDLFLTRLAMGYDKEQMRQTILKHDSIFRHQLRELHRLYRIQRDMMNEINSEEGNQHLIPVATSQPNPFSSGFMSEDEQKRCHASESHLSDLNCFRLSMSGAHNIQSQFSPLKGNVVQSGCGLTQNGLKLKNCESLESHCSKVQSRLFDLECPAEECINEEEGGQGISAVSGVEIDHLKRSYEVPCKRDGNLSMHFDSNYSCNDAAISFNLNLKETRGFTDLNEPILVEEASTSACVGIPGNITCSKQEVQRKDLSSLSRSHTGFQHWGAEFSHDRNKAGDRGISLNNLHLEAERRQNGWFSSKFENGQTRSNGSFHSEDLHIPCRSVQVETTKAHSAMFLLSDQNKRETCTKRKIFGVDIPEKSTGASAAASHALDPLPVHSQLEADNSEILSCSTWTKFSGNLNQNLLGNPGSRTYGQLNSSSTALMQGHDIIWGKLLVDGNSRSLPSLRAEASSQNDFHFGSPSDSKESRVCCAPVGFCNQNGTSESNFASEQSAQHGPKIGFEFLPCMMESKSAVDLNMGAIAVDNYQNEEISQSGFVSMNRSVKQNSNGGLSWLTAARPCDAKPIKEEVSGQMNLNSLQNCSQQSIEKTAMRIQDSFSATCAADAKHRKSGNGCSSRSTKILGFSISGNVSRDLPLLNSPLKPDFPASAIDGVNSVITHGPLPPKCEQQCLLEGLVAEKRSVNQNADVRHIDLNLCVMEEGVEEDVQSTPSSMRTNIRTAKIDLAMPVAIEMGNNVTSGCEYLESNLTKPFNLQDEEIRESQGLLSVSAAAEALVAISSSCVTNLQENFSCQQSETSASDSLHWFAEIVSSCWSDPEHDIESANGACLGDSIPDGIDVFEFMTLNLVETKTEEYYYTPQVLENEKSEEPLSKRPRRGQARRGRQRKDFQRDVLPNLTSLSRNEVTEDFQMIEGLIREIGGSWQSSLTQKNNAKGSTGRGRKRSGGSAPPTTTEDCLNQFQQMKTGLEERSLTGWGKRTRRPPRQRYPICSPLAIK</sequence>